<accession>A0A8S3X770</accession>
<name>A0A8S3X770_PARAO</name>
<protein>
    <submittedName>
        <fullName evidence="2">(apollo) hypothetical protein</fullName>
    </submittedName>
</protein>
<dbReference type="OrthoDB" id="6927382at2759"/>
<evidence type="ECO:0000256" key="1">
    <source>
        <dbReference type="SAM" id="SignalP"/>
    </source>
</evidence>
<reference evidence="2" key="1">
    <citation type="submission" date="2021-04" db="EMBL/GenBank/DDBJ databases">
        <authorList>
            <person name="Tunstrom K."/>
        </authorList>
    </citation>
    <scope>NUCLEOTIDE SEQUENCE</scope>
</reference>
<comment type="caution">
    <text evidence="2">The sequence shown here is derived from an EMBL/GenBank/DDBJ whole genome shotgun (WGS) entry which is preliminary data.</text>
</comment>
<organism evidence="2 3">
    <name type="scientific">Parnassius apollo</name>
    <name type="common">Apollo butterfly</name>
    <name type="synonym">Papilio apollo</name>
    <dbReference type="NCBI Taxonomy" id="110799"/>
    <lineage>
        <taxon>Eukaryota</taxon>
        <taxon>Metazoa</taxon>
        <taxon>Ecdysozoa</taxon>
        <taxon>Arthropoda</taxon>
        <taxon>Hexapoda</taxon>
        <taxon>Insecta</taxon>
        <taxon>Pterygota</taxon>
        <taxon>Neoptera</taxon>
        <taxon>Endopterygota</taxon>
        <taxon>Lepidoptera</taxon>
        <taxon>Glossata</taxon>
        <taxon>Ditrysia</taxon>
        <taxon>Papilionoidea</taxon>
        <taxon>Papilionidae</taxon>
        <taxon>Parnassiinae</taxon>
        <taxon>Parnassini</taxon>
        <taxon>Parnassius</taxon>
        <taxon>Parnassius</taxon>
    </lineage>
</organism>
<gene>
    <name evidence="2" type="ORF">PAPOLLO_LOCUS14780</name>
</gene>
<evidence type="ECO:0000313" key="2">
    <source>
        <dbReference type="EMBL" id="CAG5006628.1"/>
    </source>
</evidence>
<evidence type="ECO:0000313" key="3">
    <source>
        <dbReference type="Proteomes" id="UP000691718"/>
    </source>
</evidence>
<proteinExistence type="predicted"/>
<keyword evidence="1" id="KW-0732">Signal</keyword>
<feature type="chain" id="PRO_5035941829" evidence="1">
    <location>
        <begin position="22"/>
        <end position="237"/>
    </location>
</feature>
<sequence>MLSKRLFGLLITASVIKYCHGGCYAVSTDLNTKWRKADVLEQIAHDYYQSLALGPDDVGDTQKRFASVFSQALLLYLTSDKHNVLESVEDAAQKIGKYLDEPADVIGGKYRSVISIYLNVVEQPITDVQNACPVTAREAECIKALSKLERKRIERCPEYFKNIDLYTRLSEWVSSCGTLYFLQELTTFASKNCSDSATIDFFVKSLSGKYSQTFYIFKNIFKTLITERYTCNTFSFL</sequence>
<dbReference type="EMBL" id="CAJQZP010000984">
    <property type="protein sequence ID" value="CAG5006628.1"/>
    <property type="molecule type" value="Genomic_DNA"/>
</dbReference>
<dbReference type="Proteomes" id="UP000691718">
    <property type="component" value="Unassembled WGS sequence"/>
</dbReference>
<feature type="signal peptide" evidence="1">
    <location>
        <begin position="1"/>
        <end position="21"/>
    </location>
</feature>
<dbReference type="AlphaFoldDB" id="A0A8S3X770"/>
<keyword evidence="3" id="KW-1185">Reference proteome</keyword>